<evidence type="ECO:0000256" key="8">
    <source>
        <dbReference type="ARBA" id="ARBA00022723"/>
    </source>
</evidence>
<dbReference type="NCBIfam" id="TIGR01494">
    <property type="entry name" value="ATPase_P-type"/>
    <property type="match status" value="3"/>
</dbReference>
<evidence type="ECO:0000256" key="18">
    <source>
        <dbReference type="RuleBase" id="RU361146"/>
    </source>
</evidence>
<keyword evidence="13" id="KW-0112">Calmodulin-binding</keyword>
<dbReference type="GO" id="GO:0046872">
    <property type="term" value="F:metal ion binding"/>
    <property type="evidence" value="ECO:0007669"/>
    <property type="project" value="UniProtKB-KW"/>
</dbReference>
<dbReference type="InterPro" id="IPR018303">
    <property type="entry name" value="ATPase_P-typ_P_site"/>
</dbReference>
<evidence type="ECO:0000259" key="21">
    <source>
        <dbReference type="SMART" id="SM00831"/>
    </source>
</evidence>
<reference evidence="22" key="1">
    <citation type="submission" date="2025-08" db="UniProtKB">
        <authorList>
            <consortium name="Ensembl"/>
        </authorList>
    </citation>
    <scope>IDENTIFICATION</scope>
</reference>
<dbReference type="Pfam" id="PF00690">
    <property type="entry name" value="Cation_ATPase_N"/>
    <property type="match status" value="1"/>
</dbReference>
<dbReference type="GO" id="GO:0051480">
    <property type="term" value="P:regulation of cytosolic calcium ion concentration"/>
    <property type="evidence" value="ECO:0007669"/>
    <property type="project" value="TreeGrafter"/>
</dbReference>
<keyword evidence="10 18" id="KW-0106">Calcium</keyword>
<dbReference type="FunFam" id="1.20.1110.10:FF:000001">
    <property type="entry name" value="Calcium-transporting ATPase"/>
    <property type="match status" value="1"/>
</dbReference>
<evidence type="ECO:0000256" key="10">
    <source>
        <dbReference type="ARBA" id="ARBA00022837"/>
    </source>
</evidence>
<dbReference type="Pfam" id="PF08282">
    <property type="entry name" value="Hydrolase_3"/>
    <property type="match status" value="1"/>
</dbReference>
<keyword evidence="23" id="KW-1185">Reference proteome</keyword>
<reference evidence="22" key="2">
    <citation type="submission" date="2025-09" db="UniProtKB">
        <authorList>
            <consortium name="Ensembl"/>
        </authorList>
    </citation>
    <scope>IDENTIFICATION</scope>
</reference>
<dbReference type="InterPro" id="IPR006068">
    <property type="entry name" value="ATPase_P-typ_cation-transptr_C"/>
</dbReference>
<comment type="caution">
    <text evidence="18">Lacks conserved residue(s) required for the propagation of feature annotation.</text>
</comment>
<dbReference type="FunFam" id="3.40.50.1000:FF:000007">
    <property type="entry name" value="Calcium-transporting ATPase"/>
    <property type="match status" value="1"/>
</dbReference>
<evidence type="ECO:0000256" key="13">
    <source>
        <dbReference type="ARBA" id="ARBA00022860"/>
    </source>
</evidence>
<evidence type="ECO:0000256" key="15">
    <source>
        <dbReference type="ARBA" id="ARBA00022989"/>
    </source>
</evidence>
<evidence type="ECO:0000313" key="22">
    <source>
        <dbReference type="Ensembl" id="ENSCCRP00010053058.1"/>
    </source>
</evidence>
<dbReference type="GO" id="GO:0030165">
    <property type="term" value="F:PDZ domain binding"/>
    <property type="evidence" value="ECO:0007669"/>
    <property type="project" value="TreeGrafter"/>
</dbReference>
<evidence type="ECO:0000256" key="12">
    <source>
        <dbReference type="ARBA" id="ARBA00022842"/>
    </source>
</evidence>
<keyword evidence="12" id="KW-0460">Magnesium</keyword>
<feature type="transmembrane region" description="Helical" evidence="18">
    <location>
        <begin position="370"/>
        <end position="391"/>
    </location>
</feature>
<comment type="function">
    <text evidence="18">Catalyzes the hydrolysis of ATP coupled with the transport of calcium.</text>
</comment>
<feature type="transmembrane region" description="Helical" evidence="18">
    <location>
        <begin position="923"/>
        <end position="941"/>
    </location>
</feature>
<dbReference type="InterPro" id="IPR023298">
    <property type="entry name" value="ATPase_P-typ_TM_dom_sf"/>
</dbReference>
<keyword evidence="17 18" id="KW-0472">Membrane</keyword>
<comment type="catalytic activity">
    <reaction evidence="18">
        <text>Ca(2+)(in) + ATP + H2O = Ca(2+)(out) + ADP + phosphate + H(+)</text>
        <dbReference type="Rhea" id="RHEA:18105"/>
        <dbReference type="ChEBI" id="CHEBI:15377"/>
        <dbReference type="ChEBI" id="CHEBI:15378"/>
        <dbReference type="ChEBI" id="CHEBI:29108"/>
        <dbReference type="ChEBI" id="CHEBI:30616"/>
        <dbReference type="ChEBI" id="CHEBI:43474"/>
        <dbReference type="ChEBI" id="CHEBI:456216"/>
        <dbReference type="EC" id="7.2.2.10"/>
    </reaction>
</comment>
<dbReference type="InterPro" id="IPR023299">
    <property type="entry name" value="ATPase_P-typ_cyto_dom_N"/>
</dbReference>
<feature type="coiled-coil region" evidence="19">
    <location>
        <begin position="1070"/>
        <end position="1097"/>
    </location>
</feature>
<protein>
    <recommendedName>
        <fullName evidence="18">Calcium-transporting ATPase</fullName>
        <ecNumber evidence="18">7.2.2.10</ecNumber>
    </recommendedName>
</protein>
<dbReference type="FunFam" id="2.70.150.10:FF:000001">
    <property type="entry name" value="Calcium-transporting ATPase"/>
    <property type="match status" value="1"/>
</dbReference>
<keyword evidence="8" id="KW-0479">Metal-binding</keyword>
<keyword evidence="11 18" id="KW-0067">ATP-binding</keyword>
<dbReference type="AlphaFoldDB" id="A0A8C1KXZ0"/>
<sequence length="1226" mass="135687">MANSAVEFYPKRGGGGAETNHAGDFGVTLEELRSLMELRGPEALQKIQDSFGDVESLCQRLKSSTSDGLSDNPTDLEKRRQAFGQNFIPPKKAKTFLQLVWEALQDVTLIILEIAAIISLGLSFYQPPGHESCGSGSGGGEDEGEAEAGWIEGAAILLSVICVVLVTAFNDWSKEKQFRGLQSRIELEQRFAVVRNGNVIQIPVAEMVVGDMAQVKYGDLLPADGVLIQGNDLKIDESALTGESDHVRKSVDKDPMLLSGTHVMEGSGRMLVTAVGVNSQSGIIFTLLGAGEGEEEKKEKKETERGREQRLDVAKKQDGAVAMEMQPLKSAEGGEVEEREKKKSNVPKKEKSVLQGKLTKLAVQIGKAGLVMSAITVIILVLYFVIETFVVEGRSWLPECTPIYVQYFVKFFIIGVTVLVVAVPEGLPLAVTISLAYSVKKMMKDNNLVRHLDACETMGNATAICSDKTGTLTTNRMTVVQSYINDQHFREIPDPSQINPNTLEMIVNAISINCAYTSKIMPPDMEGGLPKQVGNKTECGLLGFLLDLKRDYAPVREQIPEEKLYKVYTFNSVRKSMSTVVQMPDGSFRLYSKGASEILLKKCSSILGANGEARNFKPRDRDEMVKKVIEPMACEGLRTICIAYREFSCDPEPDWDNEAEIVTDLTCISVVGIEDPVRPEVPEAIRQCQRAGITVRMVTGDNINTARAIATKCGIIQPGDDFLCMEGKEFNRRIRNEKGEIEQERIDKIWPKLRVLARSSPTDKHTLVKGIIDSTVLEQRQVVAVTGDGTNDGPALKKADVGFAMGIAGTDVAKEASDIILTDDNFSSIVKAVMWGRNVYDSISKFLQFQLTVNVVAVIVAFTGACITQDSPLKAVQMLWVNLIMDTFASLALATEPPTEALLLRKPYGRNNPLISLTMMKNILGHGVYQLVIIFTLLFVGEKIFNIDSGRNAPLHSPPSEHYTIIFNTFVLMQLFNEINARKIHGERNVFDGIFGNPIFCSIVLGTFGVQIVIVQFGGKPFSCAPLNVEQWLWCLFVGVGELLWGQVIATVPTSHLKCLKEAGHGPGMDEMTEDELAEDEEEIDHAERELRRGQILWFRGLNRIQTQMRVVKAFRSSLYGGIEKPASRNSIHNFMAHPEFLINDFIHDIPLIDDTDIDDESEWSRHNHRPPPRPYRQYSLPATPNRNNNAIESGIYQLNLPTGLDGHWTTPSRKLYPLLALETSL</sequence>
<dbReference type="SUPFAM" id="SSF81660">
    <property type="entry name" value="Metal cation-transporting ATPase, ATP-binding domain N"/>
    <property type="match status" value="1"/>
</dbReference>
<dbReference type="SFLD" id="SFLDF00027">
    <property type="entry name" value="p-type_atpase"/>
    <property type="match status" value="1"/>
</dbReference>
<evidence type="ECO:0000256" key="14">
    <source>
        <dbReference type="ARBA" id="ARBA00022967"/>
    </source>
</evidence>
<dbReference type="Gene3D" id="1.20.1110.10">
    <property type="entry name" value="Calcium-transporting ATPase, transmembrane domain"/>
    <property type="match status" value="3"/>
</dbReference>
<feature type="transmembrane region" description="Helical" evidence="18">
    <location>
        <begin position="999"/>
        <end position="1019"/>
    </location>
</feature>
<feature type="compositionally biased region" description="Basic and acidic residues" evidence="20">
    <location>
        <begin position="336"/>
        <end position="349"/>
    </location>
</feature>
<dbReference type="InterPro" id="IPR036412">
    <property type="entry name" value="HAD-like_sf"/>
</dbReference>
<keyword evidence="6 18" id="KW-0109">Calcium transport</keyword>
<dbReference type="Gene3D" id="3.40.1110.10">
    <property type="entry name" value="Calcium-transporting ATPase, cytoplasmic domain N"/>
    <property type="match status" value="1"/>
</dbReference>
<evidence type="ECO:0000256" key="6">
    <source>
        <dbReference type="ARBA" id="ARBA00022568"/>
    </source>
</evidence>
<keyword evidence="14" id="KW-1278">Translocase</keyword>
<evidence type="ECO:0000256" key="7">
    <source>
        <dbReference type="ARBA" id="ARBA00022692"/>
    </source>
</evidence>
<dbReference type="SUPFAM" id="SSF56784">
    <property type="entry name" value="HAD-like"/>
    <property type="match status" value="1"/>
</dbReference>
<evidence type="ECO:0000256" key="4">
    <source>
        <dbReference type="ARBA" id="ARBA00022475"/>
    </source>
</evidence>
<dbReference type="InterPro" id="IPR059000">
    <property type="entry name" value="ATPase_P-type_domA"/>
</dbReference>
<keyword evidence="15 18" id="KW-1133">Transmembrane helix</keyword>
<feature type="region of interest" description="Disordered" evidence="20">
    <location>
        <begin position="294"/>
        <end position="313"/>
    </location>
</feature>
<keyword evidence="4" id="KW-1003">Cell membrane</keyword>
<dbReference type="InterPro" id="IPR022141">
    <property type="entry name" value="ATP_Ca_trans_C"/>
</dbReference>
<dbReference type="InterPro" id="IPR044492">
    <property type="entry name" value="P_typ_ATPase_HD_dom"/>
</dbReference>
<dbReference type="GO" id="GO:0005524">
    <property type="term" value="F:ATP binding"/>
    <property type="evidence" value="ECO:0007669"/>
    <property type="project" value="UniProtKB-KW"/>
</dbReference>
<dbReference type="GO" id="GO:0005388">
    <property type="term" value="F:P-type calcium transporter activity"/>
    <property type="evidence" value="ECO:0007669"/>
    <property type="project" value="UniProtKB-EC"/>
</dbReference>
<dbReference type="CDD" id="cd02081">
    <property type="entry name" value="P-type_ATPase_Ca_PMCA-like"/>
    <property type="match status" value="1"/>
</dbReference>
<dbReference type="InterPro" id="IPR001757">
    <property type="entry name" value="P_typ_ATPase"/>
</dbReference>
<dbReference type="FunFam" id="3.40.1110.10:FF:000032">
    <property type="entry name" value="Calcium-transporting ATPase"/>
    <property type="match status" value="1"/>
</dbReference>
<dbReference type="PANTHER" id="PTHR24093">
    <property type="entry name" value="CATION TRANSPORTING ATPASE"/>
    <property type="match status" value="1"/>
</dbReference>
<keyword evidence="5" id="KW-0597">Phosphoprotein</keyword>
<feature type="region of interest" description="Disordered" evidence="20">
    <location>
        <begin position="1162"/>
        <end position="1183"/>
    </location>
</feature>
<dbReference type="Proteomes" id="UP000694427">
    <property type="component" value="Unplaced"/>
</dbReference>
<comment type="similarity">
    <text evidence="2 18">Belongs to the cation transport ATPase (P-type) (TC 3.A.3) family. Type IIB subfamily.</text>
</comment>
<evidence type="ECO:0000256" key="3">
    <source>
        <dbReference type="ARBA" id="ARBA00022448"/>
    </source>
</evidence>
<dbReference type="InterPro" id="IPR004014">
    <property type="entry name" value="ATPase_P-typ_cation-transptr_N"/>
</dbReference>
<keyword evidence="7 18" id="KW-0812">Transmembrane</keyword>
<dbReference type="GO" id="GO:0016887">
    <property type="term" value="F:ATP hydrolysis activity"/>
    <property type="evidence" value="ECO:0007669"/>
    <property type="project" value="InterPro"/>
</dbReference>
<keyword evidence="19" id="KW-0175">Coiled coil</keyword>
<evidence type="ECO:0000256" key="9">
    <source>
        <dbReference type="ARBA" id="ARBA00022741"/>
    </source>
</evidence>
<evidence type="ECO:0000256" key="16">
    <source>
        <dbReference type="ARBA" id="ARBA00023065"/>
    </source>
</evidence>
<dbReference type="SUPFAM" id="SSF81665">
    <property type="entry name" value="Calcium ATPase, transmembrane domain M"/>
    <property type="match status" value="1"/>
</dbReference>
<feature type="domain" description="Cation-transporting P-type ATPase N-terminal" evidence="21">
    <location>
        <begin position="50"/>
        <end position="124"/>
    </location>
</feature>
<dbReference type="SFLD" id="SFLDG00002">
    <property type="entry name" value="C1.7:_P-type_atpase_like"/>
    <property type="match status" value="1"/>
</dbReference>
<dbReference type="SMART" id="SM00831">
    <property type="entry name" value="Cation_ATPase_N"/>
    <property type="match status" value="1"/>
</dbReference>
<keyword evidence="9 18" id="KW-0547">Nucleotide-binding</keyword>
<dbReference type="InterPro" id="IPR008250">
    <property type="entry name" value="ATPase_P-typ_transduc_dom_A_sf"/>
</dbReference>
<evidence type="ECO:0000256" key="11">
    <source>
        <dbReference type="ARBA" id="ARBA00022840"/>
    </source>
</evidence>
<dbReference type="Pfam" id="PF00689">
    <property type="entry name" value="Cation_ATPase_C"/>
    <property type="match status" value="1"/>
</dbReference>
<dbReference type="Gene3D" id="2.70.150.10">
    <property type="entry name" value="Calcium-transporting ATPase, cytoplasmic transduction domain A"/>
    <property type="match status" value="1"/>
</dbReference>
<dbReference type="PROSITE" id="PS00154">
    <property type="entry name" value="ATPASE_E1_E2"/>
    <property type="match status" value="1"/>
</dbReference>
<dbReference type="Pfam" id="PF12424">
    <property type="entry name" value="ATP_Ca_trans_C"/>
    <property type="match status" value="1"/>
</dbReference>
<comment type="subcellular location">
    <subcellularLocation>
        <location evidence="1">Cell membrane</location>
        <topology evidence="1">Multi-pass membrane protein</topology>
    </subcellularLocation>
    <subcellularLocation>
        <location evidence="18">Membrane</location>
        <topology evidence="18">Multi-pass membrane protein</topology>
    </subcellularLocation>
</comment>
<feature type="transmembrane region" description="Helical" evidence="18">
    <location>
        <begin position="411"/>
        <end position="437"/>
    </location>
</feature>
<dbReference type="SUPFAM" id="SSF81653">
    <property type="entry name" value="Calcium ATPase, transduction domain A"/>
    <property type="match status" value="1"/>
</dbReference>
<evidence type="ECO:0000256" key="17">
    <source>
        <dbReference type="ARBA" id="ARBA00023136"/>
    </source>
</evidence>
<dbReference type="Pfam" id="PF13246">
    <property type="entry name" value="Cation_ATPase"/>
    <property type="match status" value="1"/>
</dbReference>
<dbReference type="GO" id="GO:0098978">
    <property type="term" value="C:glutamatergic synapse"/>
    <property type="evidence" value="ECO:0007669"/>
    <property type="project" value="UniProtKB-ARBA"/>
</dbReference>
<dbReference type="InterPro" id="IPR006408">
    <property type="entry name" value="P-type_ATPase_IIB"/>
</dbReference>
<evidence type="ECO:0000313" key="23">
    <source>
        <dbReference type="Proteomes" id="UP000694427"/>
    </source>
</evidence>
<dbReference type="PANTHER" id="PTHR24093:SF284">
    <property type="entry name" value="PLASMA MEMBRANE CALCIUM-TRANSPORTING ATPASE 3"/>
    <property type="match status" value="1"/>
</dbReference>
<dbReference type="SFLD" id="SFLDS00003">
    <property type="entry name" value="Haloacid_Dehalogenase"/>
    <property type="match status" value="1"/>
</dbReference>
<evidence type="ECO:0000256" key="1">
    <source>
        <dbReference type="ARBA" id="ARBA00004651"/>
    </source>
</evidence>
<evidence type="ECO:0000256" key="19">
    <source>
        <dbReference type="SAM" id="Coils"/>
    </source>
</evidence>
<accession>A0A8C1KXZ0</accession>
<feature type="region of interest" description="Disordered" evidence="20">
    <location>
        <begin position="327"/>
        <end position="349"/>
    </location>
</feature>
<dbReference type="EC" id="7.2.2.10" evidence="18"/>
<dbReference type="Pfam" id="PF00122">
    <property type="entry name" value="E1-E2_ATPase"/>
    <property type="match status" value="1"/>
</dbReference>
<evidence type="ECO:0000256" key="5">
    <source>
        <dbReference type="ARBA" id="ARBA00022553"/>
    </source>
</evidence>
<feature type="transmembrane region" description="Helical" evidence="18">
    <location>
        <begin position="107"/>
        <end position="128"/>
    </location>
</feature>
<name>A0A8C1KXZ0_CYPCA</name>
<evidence type="ECO:0000256" key="2">
    <source>
        <dbReference type="ARBA" id="ARBA00006124"/>
    </source>
</evidence>
<evidence type="ECO:0000256" key="20">
    <source>
        <dbReference type="SAM" id="MobiDB-lite"/>
    </source>
</evidence>
<feature type="transmembrane region" description="Helical" evidence="18">
    <location>
        <begin position="148"/>
        <end position="169"/>
    </location>
</feature>
<keyword evidence="3 18" id="KW-0813">Transport</keyword>
<dbReference type="GO" id="GO:0005516">
    <property type="term" value="F:calmodulin binding"/>
    <property type="evidence" value="ECO:0007669"/>
    <property type="project" value="UniProtKB-KW"/>
</dbReference>
<dbReference type="FunFam" id="1.20.1110.10:FF:000008">
    <property type="entry name" value="Calcium-transporting ATPase"/>
    <property type="match status" value="1"/>
</dbReference>
<dbReference type="Gene3D" id="3.40.50.1000">
    <property type="entry name" value="HAD superfamily/HAD-like"/>
    <property type="match status" value="1"/>
</dbReference>
<dbReference type="Ensembl" id="ENSCCRT00010058156.1">
    <property type="protein sequence ID" value="ENSCCRP00010053058.1"/>
    <property type="gene ID" value="ENSCCRG00010022387.1"/>
</dbReference>
<dbReference type="FunFam" id="1.20.1110.10:FF:000002">
    <property type="entry name" value="Calcium-transporting ATPase"/>
    <property type="match status" value="1"/>
</dbReference>
<proteinExistence type="inferred from homology"/>
<dbReference type="InterPro" id="IPR023214">
    <property type="entry name" value="HAD_sf"/>
</dbReference>
<dbReference type="GO" id="GO:0005886">
    <property type="term" value="C:plasma membrane"/>
    <property type="evidence" value="ECO:0007669"/>
    <property type="project" value="UniProtKB-SubCell"/>
</dbReference>
<organism evidence="22 23">
    <name type="scientific">Cyprinus carpio</name>
    <name type="common">Common carp</name>
    <dbReference type="NCBI Taxonomy" id="7962"/>
    <lineage>
        <taxon>Eukaryota</taxon>
        <taxon>Metazoa</taxon>
        <taxon>Chordata</taxon>
        <taxon>Craniata</taxon>
        <taxon>Vertebrata</taxon>
        <taxon>Euteleostomi</taxon>
        <taxon>Actinopterygii</taxon>
        <taxon>Neopterygii</taxon>
        <taxon>Teleostei</taxon>
        <taxon>Ostariophysi</taxon>
        <taxon>Cypriniformes</taxon>
        <taxon>Cyprinidae</taxon>
        <taxon>Cyprininae</taxon>
        <taxon>Cyprinus</taxon>
    </lineage>
</organism>
<dbReference type="PRINTS" id="PR00119">
    <property type="entry name" value="CATATPASE"/>
</dbReference>
<keyword evidence="16 18" id="KW-0406">Ion transport</keyword>
<dbReference type="NCBIfam" id="TIGR01517">
    <property type="entry name" value="ATPase-IIB_Ca"/>
    <property type="match status" value="1"/>
</dbReference>
<feature type="compositionally biased region" description="Basic and acidic residues" evidence="20">
    <location>
        <begin position="295"/>
        <end position="313"/>
    </location>
</feature>